<feature type="region of interest" description="Disordered" evidence="1">
    <location>
        <begin position="402"/>
        <end position="427"/>
    </location>
</feature>
<dbReference type="PANTHER" id="PTHR34223">
    <property type="entry name" value="OS11G0201299 PROTEIN"/>
    <property type="match status" value="1"/>
</dbReference>
<accession>A0A5J9USU1</accession>
<evidence type="ECO:0000259" key="3">
    <source>
        <dbReference type="Pfam" id="PF23622"/>
    </source>
</evidence>
<evidence type="ECO:0000256" key="1">
    <source>
        <dbReference type="SAM" id="MobiDB-lite"/>
    </source>
</evidence>
<organism evidence="4 5">
    <name type="scientific">Eragrostis curvula</name>
    <name type="common">weeping love grass</name>
    <dbReference type="NCBI Taxonomy" id="38414"/>
    <lineage>
        <taxon>Eukaryota</taxon>
        <taxon>Viridiplantae</taxon>
        <taxon>Streptophyta</taxon>
        <taxon>Embryophyta</taxon>
        <taxon>Tracheophyta</taxon>
        <taxon>Spermatophyta</taxon>
        <taxon>Magnoliopsida</taxon>
        <taxon>Liliopsida</taxon>
        <taxon>Poales</taxon>
        <taxon>Poaceae</taxon>
        <taxon>PACMAD clade</taxon>
        <taxon>Chloridoideae</taxon>
        <taxon>Eragrostideae</taxon>
        <taxon>Eragrostidinae</taxon>
        <taxon>Eragrostis</taxon>
    </lineage>
</organism>
<dbReference type="SUPFAM" id="SSF52047">
    <property type="entry name" value="RNI-like"/>
    <property type="match status" value="1"/>
</dbReference>
<dbReference type="InterPro" id="IPR053781">
    <property type="entry name" value="F-box_AtFBL13-like"/>
</dbReference>
<reference evidence="4 5" key="1">
    <citation type="journal article" date="2019" name="Sci. Rep.">
        <title>A high-quality genome of Eragrostis curvula grass provides insights into Poaceae evolution and supports new strategies to enhance forage quality.</title>
        <authorList>
            <person name="Carballo J."/>
            <person name="Santos B.A.C.M."/>
            <person name="Zappacosta D."/>
            <person name="Garbus I."/>
            <person name="Selva J.P."/>
            <person name="Gallo C.A."/>
            <person name="Diaz A."/>
            <person name="Albertini E."/>
            <person name="Caccamo M."/>
            <person name="Echenique V."/>
        </authorList>
    </citation>
    <scope>NUCLEOTIDE SEQUENCE [LARGE SCALE GENOMIC DNA]</scope>
    <source>
        <strain evidence="5">cv. Victoria</strain>
        <tissue evidence="4">Leaf</tissue>
    </source>
</reference>
<evidence type="ECO:0000259" key="2">
    <source>
        <dbReference type="Pfam" id="PF00646"/>
    </source>
</evidence>
<dbReference type="PANTHER" id="PTHR34223:SF64">
    <property type="entry name" value="OS11G0201299 PROTEIN"/>
    <property type="match status" value="1"/>
</dbReference>
<dbReference type="Gene3D" id="1.20.1280.50">
    <property type="match status" value="1"/>
</dbReference>
<dbReference type="OrthoDB" id="667898at2759"/>
<dbReference type="InterPro" id="IPR055357">
    <property type="entry name" value="LRR_At1g61320_AtMIF1"/>
</dbReference>
<protein>
    <recommendedName>
        <fullName evidence="6">F-box domain-containing protein</fullName>
    </recommendedName>
</protein>
<dbReference type="AlphaFoldDB" id="A0A5J9USU1"/>
<gene>
    <name evidence="4" type="ORF">EJB05_28871</name>
</gene>
<name>A0A5J9USU1_9POAL</name>
<dbReference type="InterPro" id="IPR036047">
    <property type="entry name" value="F-box-like_dom_sf"/>
</dbReference>
<keyword evidence="5" id="KW-1185">Reference proteome</keyword>
<feature type="domain" description="At1g61320/AtMIF1 LRR" evidence="3">
    <location>
        <begin position="156"/>
        <end position="368"/>
    </location>
</feature>
<proteinExistence type="predicted"/>
<dbReference type="SUPFAM" id="SSF81383">
    <property type="entry name" value="F-box domain"/>
    <property type="match status" value="1"/>
</dbReference>
<feature type="domain" description="F-box" evidence="2">
    <location>
        <begin position="32"/>
        <end position="71"/>
    </location>
</feature>
<dbReference type="Gramene" id="TVU26331">
    <property type="protein sequence ID" value="TVU26331"/>
    <property type="gene ID" value="EJB05_28871"/>
</dbReference>
<evidence type="ECO:0000313" key="4">
    <source>
        <dbReference type="EMBL" id="TVU26331.1"/>
    </source>
</evidence>
<dbReference type="EMBL" id="RWGY01000013">
    <property type="protein sequence ID" value="TVU26331.1"/>
    <property type="molecule type" value="Genomic_DNA"/>
</dbReference>
<dbReference type="CDD" id="cd22160">
    <property type="entry name" value="F-box_AtFBL13-like"/>
    <property type="match status" value="1"/>
</dbReference>
<dbReference type="InterPro" id="IPR053197">
    <property type="entry name" value="F-box_SCFL_complex_component"/>
</dbReference>
<evidence type="ECO:0000313" key="5">
    <source>
        <dbReference type="Proteomes" id="UP000324897"/>
    </source>
</evidence>
<dbReference type="Proteomes" id="UP000324897">
    <property type="component" value="Chromosome 2"/>
</dbReference>
<comment type="caution">
    <text evidence="4">The sequence shown here is derived from an EMBL/GenBank/DDBJ whole genome shotgun (WGS) entry which is preliminary data.</text>
</comment>
<dbReference type="Pfam" id="PF00646">
    <property type="entry name" value="F-box"/>
    <property type="match status" value="1"/>
</dbReference>
<feature type="non-terminal residue" evidence="4">
    <location>
        <position position="1"/>
    </location>
</feature>
<dbReference type="Pfam" id="PF23622">
    <property type="entry name" value="LRR_At1g61320_AtMIF1"/>
    <property type="match status" value="1"/>
</dbReference>
<dbReference type="InterPro" id="IPR001810">
    <property type="entry name" value="F-box_dom"/>
</dbReference>
<sequence length="427" mass="48830">MPKRKRTSSSVARKRNAALRKWTSAARDTDLISSLPDVLLHNILGLLQAREAVQTCVLARRWRHLWKSMPVLRVSGDGLIQSHRKFVDHLLLLRDRSSLEACLFQFDRHNGSDRTYVDLWMRRALLCHVQVLSVTVLGGGGMIKELRLDDWQLVSQYLTTLELSGLVLQDKFLDFSNCGALWHLKMAKCRIYTDKISSPTLRHLIIWDCRFVSDRRAHISAPSLISLQVNYNWGKTALLEEMPVLDCNDASCWRCCDSNAGSVLLNGLSAASNLELTAAPEVFILRRELRWCPTFSKLKTLLLNKWCVYPDHGALICILQHTPLLKMLTLRVYYQEWETESTVPSKDICNLVDQSFRSQNLESVKVECYDLDERVQKILKSLVAYGVPLGKICIQQENKSSKSPGLITEQGKRRSTRARKPVDRLDL</sequence>
<evidence type="ECO:0008006" key="6">
    <source>
        <dbReference type="Google" id="ProtNLM"/>
    </source>
</evidence>